<comment type="caution">
    <text evidence="1">The sequence shown here is derived from an EMBL/GenBank/DDBJ whole genome shotgun (WGS) entry which is preliminary data.</text>
</comment>
<dbReference type="EMBL" id="JADAQX010000207">
    <property type="protein sequence ID" value="KAF8821254.1"/>
    <property type="molecule type" value="Genomic_DNA"/>
</dbReference>
<evidence type="ECO:0000313" key="1">
    <source>
        <dbReference type="EMBL" id="KAF8821254.1"/>
    </source>
</evidence>
<gene>
    <name evidence="1" type="ORF">IE077_002264</name>
</gene>
<keyword evidence="2" id="KW-1185">Reference proteome</keyword>
<name>A0ABQ7JBB9_9APIC</name>
<protein>
    <submittedName>
        <fullName evidence="1">Uncharacterized protein</fullName>
    </submittedName>
</protein>
<dbReference type="Proteomes" id="UP000823046">
    <property type="component" value="Unassembled WGS sequence"/>
</dbReference>
<proteinExistence type="predicted"/>
<sequence>MRRCLLEQNEIHILDLCAGTGRAAVGLVQRILQDPEERHSEPASDDLSEIVVRDVYLLQRYCGGLSITKSISQTVDWSIRLSRMERINHMIHDNSMKTVGLYYTFKHALRMASDGLLNSCKSCELESNIEQFRVVVFQHML</sequence>
<accession>A0ABQ7JBB9</accession>
<evidence type="ECO:0000313" key="2">
    <source>
        <dbReference type="Proteomes" id="UP000823046"/>
    </source>
</evidence>
<reference evidence="1 2" key="1">
    <citation type="journal article" date="2020" name="bioRxiv">
        <title>Metabolic contributions of an alphaproteobacterial endosymbiont in the apicomplexan Cardiosporidium cionae.</title>
        <authorList>
            <person name="Hunter E.S."/>
            <person name="Paight C.J."/>
            <person name="Lane C.E."/>
        </authorList>
    </citation>
    <scope>NUCLEOTIDE SEQUENCE [LARGE SCALE GENOMIC DNA]</scope>
    <source>
        <strain evidence="1">ESH_2018</strain>
    </source>
</reference>
<organism evidence="1 2">
    <name type="scientific">Cardiosporidium cionae</name>
    <dbReference type="NCBI Taxonomy" id="476202"/>
    <lineage>
        <taxon>Eukaryota</taxon>
        <taxon>Sar</taxon>
        <taxon>Alveolata</taxon>
        <taxon>Apicomplexa</taxon>
        <taxon>Aconoidasida</taxon>
        <taxon>Nephromycida</taxon>
        <taxon>Cardiosporidium</taxon>
    </lineage>
</organism>